<keyword evidence="2" id="KW-1185">Reference proteome</keyword>
<accession>A0AAQ3JPZ1</accession>
<proteinExistence type="predicted"/>
<dbReference type="Proteomes" id="UP001327560">
    <property type="component" value="Chromosome 1"/>
</dbReference>
<dbReference type="PANTHER" id="PTHR33116:SF78">
    <property type="entry name" value="OS12G0587133 PROTEIN"/>
    <property type="match status" value="1"/>
</dbReference>
<evidence type="ECO:0000313" key="1">
    <source>
        <dbReference type="EMBL" id="WOK93178.1"/>
    </source>
</evidence>
<organism evidence="1 2">
    <name type="scientific">Canna indica</name>
    <name type="common">Indian-shot</name>
    <dbReference type="NCBI Taxonomy" id="4628"/>
    <lineage>
        <taxon>Eukaryota</taxon>
        <taxon>Viridiplantae</taxon>
        <taxon>Streptophyta</taxon>
        <taxon>Embryophyta</taxon>
        <taxon>Tracheophyta</taxon>
        <taxon>Spermatophyta</taxon>
        <taxon>Magnoliopsida</taxon>
        <taxon>Liliopsida</taxon>
        <taxon>Zingiberales</taxon>
        <taxon>Cannaceae</taxon>
        <taxon>Canna</taxon>
    </lineage>
</organism>
<evidence type="ECO:0000313" key="2">
    <source>
        <dbReference type="Proteomes" id="UP001327560"/>
    </source>
</evidence>
<dbReference type="PANTHER" id="PTHR33116">
    <property type="entry name" value="REVERSE TRANSCRIPTASE ZINC-BINDING DOMAIN-CONTAINING PROTEIN-RELATED-RELATED"/>
    <property type="match status" value="1"/>
</dbReference>
<gene>
    <name evidence="1" type="ORF">Cni_G01871</name>
</gene>
<reference evidence="1 2" key="1">
    <citation type="submission" date="2023-10" db="EMBL/GenBank/DDBJ databases">
        <title>Chromosome-scale genome assembly provides insights into flower coloration mechanisms of Canna indica.</title>
        <authorList>
            <person name="Li C."/>
        </authorList>
    </citation>
    <scope>NUCLEOTIDE SEQUENCE [LARGE SCALE GENOMIC DNA]</scope>
    <source>
        <tissue evidence="1">Flower</tissue>
    </source>
</reference>
<sequence length="167" mass="19157">MFDMQEGKFPIKYPGSYISPKRLSREYEMKLEEKVKCRIEPWARNLISQAGRKVLISSTINSIPAHTLMTSWISGKLVEKITKLTGDFFWGSKENKKSAKLISWNVITSNKGIGGLGIRDLRLMKSAFMAKRVLSVLNNEKKLWTSILISKYGSIHPWMENKGNMWS</sequence>
<name>A0AAQ3JPZ1_9LILI</name>
<protein>
    <submittedName>
        <fullName evidence="1">Ribonuclease H protein</fullName>
    </submittedName>
</protein>
<dbReference type="AlphaFoldDB" id="A0AAQ3JPZ1"/>
<dbReference type="EMBL" id="CP136890">
    <property type="protein sequence ID" value="WOK93178.1"/>
    <property type="molecule type" value="Genomic_DNA"/>
</dbReference>